<gene>
    <name evidence="1" type="ORF">CLUMA_CG016866</name>
</gene>
<dbReference type="Proteomes" id="UP000183832">
    <property type="component" value="Unassembled WGS sequence"/>
</dbReference>
<dbReference type="EMBL" id="CVRI01000059">
    <property type="protein sequence ID" value="CRL03574.1"/>
    <property type="molecule type" value="Genomic_DNA"/>
</dbReference>
<dbReference type="AlphaFoldDB" id="A0A1J1IWN7"/>
<sequence length="91" mass="10393">MVDSLSVLSRVMDFQSAMETFAEAWVAANVTQQQEKKERIKILPSDALFTPEPAINVKKNLREVQSYWLRSHFESSSDSKCSRENLLQGKS</sequence>
<organism evidence="1 2">
    <name type="scientific">Clunio marinus</name>
    <dbReference type="NCBI Taxonomy" id="568069"/>
    <lineage>
        <taxon>Eukaryota</taxon>
        <taxon>Metazoa</taxon>
        <taxon>Ecdysozoa</taxon>
        <taxon>Arthropoda</taxon>
        <taxon>Hexapoda</taxon>
        <taxon>Insecta</taxon>
        <taxon>Pterygota</taxon>
        <taxon>Neoptera</taxon>
        <taxon>Endopterygota</taxon>
        <taxon>Diptera</taxon>
        <taxon>Nematocera</taxon>
        <taxon>Chironomoidea</taxon>
        <taxon>Chironomidae</taxon>
        <taxon>Clunio</taxon>
    </lineage>
</organism>
<keyword evidence="2" id="KW-1185">Reference proteome</keyword>
<accession>A0A1J1IWN7</accession>
<name>A0A1J1IWN7_9DIPT</name>
<reference evidence="1 2" key="1">
    <citation type="submission" date="2015-04" db="EMBL/GenBank/DDBJ databases">
        <authorList>
            <person name="Syromyatnikov M.Y."/>
            <person name="Popov V.N."/>
        </authorList>
    </citation>
    <scope>NUCLEOTIDE SEQUENCE [LARGE SCALE GENOMIC DNA]</scope>
</reference>
<evidence type="ECO:0000313" key="1">
    <source>
        <dbReference type="EMBL" id="CRL03574.1"/>
    </source>
</evidence>
<dbReference type="OrthoDB" id="8069625at2759"/>
<proteinExistence type="predicted"/>
<evidence type="ECO:0000313" key="2">
    <source>
        <dbReference type="Proteomes" id="UP000183832"/>
    </source>
</evidence>
<protein>
    <submittedName>
        <fullName evidence="1">CLUMA_CG016866, isoform A</fullName>
    </submittedName>
</protein>